<sequence length="174" mass="19061">MLETVQRFGERRKQQGDIFEEAPAFDFDAYSYVYNNTLVVIAIWGEDPKSAISVFGCARVGLVPTLDLYRYVATWRTSVGIGAPYVVEQDGLAAVMCDREIPAGLVSSDTLRLNIAITVDLLQETQAALAADLARADGYRLEEVSDRVRGAAVNVIDWWTVSDPRISSLIGLGA</sequence>
<dbReference type="EMBL" id="JAQZAO010000021">
    <property type="protein sequence ID" value="MDD7969306.1"/>
    <property type="molecule type" value="Genomic_DNA"/>
</dbReference>
<evidence type="ECO:0000313" key="2">
    <source>
        <dbReference type="Proteomes" id="UP001300763"/>
    </source>
</evidence>
<proteinExistence type="predicted"/>
<organism evidence="1 2">
    <name type="scientific">Actinomycetospora lemnae</name>
    <dbReference type="NCBI Taxonomy" id="3019891"/>
    <lineage>
        <taxon>Bacteria</taxon>
        <taxon>Bacillati</taxon>
        <taxon>Actinomycetota</taxon>
        <taxon>Actinomycetes</taxon>
        <taxon>Pseudonocardiales</taxon>
        <taxon>Pseudonocardiaceae</taxon>
        <taxon>Actinomycetospora</taxon>
    </lineage>
</organism>
<keyword evidence="2" id="KW-1185">Reference proteome</keyword>
<dbReference type="RefSeq" id="WP_274203834.1">
    <property type="nucleotide sequence ID" value="NZ_JAQZAO010000021.1"/>
</dbReference>
<evidence type="ECO:0008006" key="3">
    <source>
        <dbReference type="Google" id="ProtNLM"/>
    </source>
</evidence>
<gene>
    <name evidence="1" type="ORF">PGB27_28515</name>
</gene>
<dbReference type="Proteomes" id="UP001300763">
    <property type="component" value="Unassembled WGS sequence"/>
</dbReference>
<reference evidence="1 2" key="1">
    <citation type="submission" date="2023-02" db="EMBL/GenBank/DDBJ databases">
        <title>Genome sequencing required for Actinomycetospora new species description.</title>
        <authorList>
            <person name="Saimee Y."/>
            <person name="Duangmal K."/>
        </authorList>
    </citation>
    <scope>NUCLEOTIDE SEQUENCE [LARGE SCALE GENOMIC DNA]</scope>
    <source>
        <strain evidence="1 2">DW7H6</strain>
    </source>
</reference>
<name>A0ABT5T2W3_9PSEU</name>
<evidence type="ECO:0000313" key="1">
    <source>
        <dbReference type="EMBL" id="MDD7969306.1"/>
    </source>
</evidence>
<comment type="caution">
    <text evidence="1">The sequence shown here is derived from an EMBL/GenBank/DDBJ whole genome shotgun (WGS) entry which is preliminary data.</text>
</comment>
<accession>A0ABT5T2W3</accession>
<protein>
    <recommendedName>
        <fullName evidence="3">SUKH-4 immunity protein of toxin-antitoxin system</fullName>
    </recommendedName>
</protein>